<evidence type="ECO:0000313" key="3">
    <source>
        <dbReference type="Proteomes" id="UP000609172"/>
    </source>
</evidence>
<dbReference type="InterPro" id="IPR036378">
    <property type="entry name" value="FAS1_dom_sf"/>
</dbReference>
<dbReference type="InterPro" id="IPR050904">
    <property type="entry name" value="Adhesion/Biosynth-related"/>
</dbReference>
<feature type="domain" description="FAS1" evidence="1">
    <location>
        <begin position="235"/>
        <end position="414"/>
    </location>
</feature>
<reference evidence="2" key="1">
    <citation type="submission" date="2020-12" db="EMBL/GenBank/DDBJ databases">
        <title>Bacterial novel species Flavobacterium sp. SE-1-e isolated from soil.</title>
        <authorList>
            <person name="Jung H.-Y."/>
        </authorList>
    </citation>
    <scope>NUCLEOTIDE SEQUENCE</scope>
    <source>
        <strain evidence="2">SE-1-e</strain>
    </source>
</reference>
<dbReference type="RefSeq" id="WP_200106833.1">
    <property type="nucleotide sequence ID" value="NZ_JAEHFV010000005.1"/>
</dbReference>
<dbReference type="GO" id="GO:0050839">
    <property type="term" value="F:cell adhesion molecule binding"/>
    <property type="evidence" value="ECO:0007669"/>
    <property type="project" value="TreeGrafter"/>
</dbReference>
<dbReference type="EMBL" id="JAEHFV010000005">
    <property type="protein sequence ID" value="MBK0370702.1"/>
    <property type="molecule type" value="Genomic_DNA"/>
</dbReference>
<organism evidence="2 3">
    <name type="scientific">Flavobacterium agrisoli</name>
    <dbReference type="NCBI Taxonomy" id="2793066"/>
    <lineage>
        <taxon>Bacteria</taxon>
        <taxon>Pseudomonadati</taxon>
        <taxon>Bacteroidota</taxon>
        <taxon>Flavobacteriia</taxon>
        <taxon>Flavobacteriales</taxon>
        <taxon>Flavobacteriaceae</taxon>
        <taxon>Flavobacterium</taxon>
    </lineage>
</organism>
<accession>A0A934PNC8</accession>
<dbReference type="GO" id="GO:0031012">
    <property type="term" value="C:extracellular matrix"/>
    <property type="evidence" value="ECO:0007669"/>
    <property type="project" value="TreeGrafter"/>
</dbReference>
<evidence type="ECO:0000313" key="2">
    <source>
        <dbReference type="EMBL" id="MBK0370702.1"/>
    </source>
</evidence>
<dbReference type="PROSITE" id="PS51257">
    <property type="entry name" value="PROKAR_LIPOPROTEIN"/>
    <property type="match status" value="1"/>
</dbReference>
<evidence type="ECO:0000259" key="1">
    <source>
        <dbReference type="PROSITE" id="PS50213"/>
    </source>
</evidence>
<proteinExistence type="predicted"/>
<name>A0A934PNC8_9FLAO</name>
<dbReference type="PROSITE" id="PS50213">
    <property type="entry name" value="FAS1"/>
    <property type="match status" value="3"/>
</dbReference>
<dbReference type="SUPFAM" id="SSF82153">
    <property type="entry name" value="FAS1 domain"/>
    <property type="match status" value="3"/>
</dbReference>
<dbReference type="PANTHER" id="PTHR10900">
    <property type="entry name" value="PERIOSTIN-RELATED"/>
    <property type="match status" value="1"/>
</dbReference>
<dbReference type="Pfam" id="PF02469">
    <property type="entry name" value="Fasciclin"/>
    <property type="match status" value="2"/>
</dbReference>
<dbReference type="Gene3D" id="2.30.180.10">
    <property type="entry name" value="FAS1 domain"/>
    <property type="match status" value="2"/>
</dbReference>
<sequence length="732" mass="82723">MKRRIHYCLLAIPILAFLVGCSRDVYDEYYGRPDYLEDPIYQQLEAKGNFTNFTKLIEKAGYKDILSKSGYWTMLAPTDEAFTNYFQTSGVSDVSKIDDVTAAKIVRYALIYNAFREEQMSDYQSAIGWEIDNAFRRRTAYYDGFVTKNINGKQIVTVASNRNGGYLAGDNNNKYITYFTEAYNLAKSLSEYDFHYFYPNATYSGFNIMDSKVVEADIIAENGIIHEVDKVNLPPVSLDQYLEQGADYSLFREVLEKNLVVYSFVQSATTAYHNFSGKSDDVYVKFYDPTLAFSPNNENYLKQADNDGQSDMYTMIVPDNTAFAKFRDEVLLKHYSSLDVLPRYIFQDLVNAHMVENTVWPSKAVTAVNALNEDLRFDFNSDIKEAKILSNGIFYGSSKVQASNLFYSVYTSAYLDPRFTLATRMFNDGTGFKELISNIKTRWTLFLPSDEVLLKLGFNYNTNRSEWMYTNPATGVADAANIAKSRLSRVLYNGIVLTPKGELDNLSGSGIIRTGEMDLPGEYIKWKNNKMYAAGNESNGDAVNILSYEDQQNGRTYFVDNVLNFTEEGVGLKIKRLAEASGSQYATFFNYLKNSPMYDAATGKIQGVELGVSYTFMIPNNAAMAQAIKDGVIPASNNPTLEGERDLIKDFIRFHILNGKTASDDGLTVGQFETLRKSSADDKTYVQVESTPGTLIFKDLQYRSANFVKAQSNNLADRSLIHLIDNYLLYAE</sequence>
<dbReference type="AlphaFoldDB" id="A0A934PNC8"/>
<protein>
    <submittedName>
        <fullName evidence="2">Fasciclin domain-containing protein</fullName>
    </submittedName>
</protein>
<gene>
    <name evidence="2" type="ORF">I5M07_12770</name>
</gene>
<dbReference type="SMART" id="SM00554">
    <property type="entry name" value="FAS1"/>
    <property type="match status" value="2"/>
</dbReference>
<feature type="domain" description="FAS1" evidence="1">
    <location>
        <begin position="572"/>
        <end position="728"/>
    </location>
</feature>
<feature type="domain" description="FAS1" evidence="1">
    <location>
        <begin position="37"/>
        <end position="232"/>
    </location>
</feature>
<dbReference type="PANTHER" id="PTHR10900:SF77">
    <property type="entry name" value="FI19380P1"/>
    <property type="match status" value="1"/>
</dbReference>
<dbReference type="Proteomes" id="UP000609172">
    <property type="component" value="Unassembled WGS sequence"/>
</dbReference>
<keyword evidence="3" id="KW-1185">Reference proteome</keyword>
<dbReference type="GO" id="GO:0030198">
    <property type="term" value="P:extracellular matrix organization"/>
    <property type="evidence" value="ECO:0007669"/>
    <property type="project" value="TreeGrafter"/>
</dbReference>
<dbReference type="InterPro" id="IPR000782">
    <property type="entry name" value="FAS1_domain"/>
</dbReference>
<dbReference type="GO" id="GO:0007155">
    <property type="term" value="P:cell adhesion"/>
    <property type="evidence" value="ECO:0007669"/>
    <property type="project" value="TreeGrafter"/>
</dbReference>
<comment type="caution">
    <text evidence="2">The sequence shown here is derived from an EMBL/GenBank/DDBJ whole genome shotgun (WGS) entry which is preliminary data.</text>
</comment>
<dbReference type="GO" id="GO:0005615">
    <property type="term" value="C:extracellular space"/>
    <property type="evidence" value="ECO:0007669"/>
    <property type="project" value="TreeGrafter"/>
</dbReference>